<dbReference type="Gene3D" id="3.40.50.920">
    <property type="match status" value="1"/>
</dbReference>
<accession>A0ABU2QTD7</accession>
<evidence type="ECO:0000259" key="2">
    <source>
        <dbReference type="Pfam" id="PF01855"/>
    </source>
</evidence>
<dbReference type="Pfam" id="PF01855">
    <property type="entry name" value="POR_N"/>
    <property type="match status" value="1"/>
</dbReference>
<gene>
    <name evidence="4" type="ORF">RM528_33740</name>
</gene>
<name>A0ABU2QTD7_9ACTN</name>
<evidence type="ECO:0000313" key="4">
    <source>
        <dbReference type="EMBL" id="MDT0406805.1"/>
    </source>
</evidence>
<reference evidence="5" key="1">
    <citation type="submission" date="2023-07" db="EMBL/GenBank/DDBJ databases">
        <title>30 novel species of actinomycetes from the DSMZ collection.</title>
        <authorList>
            <person name="Nouioui I."/>
        </authorList>
    </citation>
    <scope>NUCLEOTIDE SEQUENCE [LARGE SCALE GENOMIC DNA]</scope>
    <source>
        <strain evidence="5">DSM 41635</strain>
    </source>
</reference>
<dbReference type="InterPro" id="IPR033412">
    <property type="entry name" value="PFOR_II"/>
</dbReference>
<keyword evidence="1" id="KW-0560">Oxidoreductase</keyword>
<dbReference type="InterPro" id="IPR050722">
    <property type="entry name" value="Pyruvate:ferred/Flavod_OxRd"/>
</dbReference>
<dbReference type="Pfam" id="PF17147">
    <property type="entry name" value="PFOR_II"/>
    <property type="match status" value="1"/>
</dbReference>
<dbReference type="Gene3D" id="3.40.50.970">
    <property type="match status" value="1"/>
</dbReference>
<dbReference type="InterPro" id="IPR002880">
    <property type="entry name" value="Pyrv_Fd/Flavodoxin_OxRdtase_N"/>
</dbReference>
<dbReference type="SUPFAM" id="SSF52922">
    <property type="entry name" value="TK C-terminal domain-like"/>
    <property type="match status" value="1"/>
</dbReference>
<protein>
    <submittedName>
        <fullName evidence="4">2-oxoglutarate ferredoxin oxidoreductase subunit alpha</fullName>
    </submittedName>
</protein>
<proteinExistence type="predicted"/>
<sequence>PVPVVAPRTPADCFDAALEAARIALTYRTPVFLLSDGYLANGSEPWRVPEQTELPDLTVRFAQNFNHVLDDGTEVFWPYKRDPETLARPWAVPGTPGLEHRIGGIEKQDGTGNISYDPANHDLMVRTRQAKTDGIDVPDIKVDDPDGAKTLVLGWGSTYGPITAAVRRLRAAGEPIAQAHLRHLNPFPHNLGDVLARYERVVVPEMNLGQLATLVRAKYLVDAQSYNQVNGMPFKAEQLATALKEALHAH</sequence>
<dbReference type="EMBL" id="JAVRFB010000065">
    <property type="protein sequence ID" value="MDT0406805.1"/>
    <property type="molecule type" value="Genomic_DNA"/>
</dbReference>
<dbReference type="PANTHER" id="PTHR32154:SF20">
    <property type="entry name" value="2-OXOGLUTARATE OXIDOREDUCTASE SUBUNIT KORA"/>
    <property type="match status" value="1"/>
</dbReference>
<feature type="domain" description="Pyruvate flavodoxin/ferredoxin oxidoreductase pyrimidine binding" evidence="2">
    <location>
        <begin position="2"/>
        <end position="107"/>
    </location>
</feature>
<organism evidence="4 5">
    <name type="scientific">Streptomyces edwardsiae</name>
    <dbReference type="NCBI Taxonomy" id="3075527"/>
    <lineage>
        <taxon>Bacteria</taxon>
        <taxon>Bacillati</taxon>
        <taxon>Actinomycetota</taxon>
        <taxon>Actinomycetes</taxon>
        <taxon>Kitasatosporales</taxon>
        <taxon>Streptomycetaceae</taxon>
        <taxon>Streptomyces</taxon>
    </lineage>
</organism>
<comment type="caution">
    <text evidence="4">The sequence shown here is derived from an EMBL/GenBank/DDBJ whole genome shotgun (WGS) entry which is preliminary data.</text>
</comment>
<evidence type="ECO:0000259" key="3">
    <source>
        <dbReference type="Pfam" id="PF17147"/>
    </source>
</evidence>
<evidence type="ECO:0000313" key="5">
    <source>
        <dbReference type="Proteomes" id="UP001180503"/>
    </source>
</evidence>
<dbReference type="InterPro" id="IPR009014">
    <property type="entry name" value="Transketo_C/PFOR_II"/>
</dbReference>
<feature type="domain" description="Pyruvate:ferredoxin oxidoreductase core" evidence="3">
    <location>
        <begin position="148"/>
        <end position="232"/>
    </location>
</feature>
<dbReference type="InterPro" id="IPR029061">
    <property type="entry name" value="THDP-binding"/>
</dbReference>
<dbReference type="PANTHER" id="PTHR32154">
    <property type="entry name" value="PYRUVATE-FLAVODOXIN OXIDOREDUCTASE-RELATED"/>
    <property type="match status" value="1"/>
</dbReference>
<feature type="non-terminal residue" evidence="4">
    <location>
        <position position="1"/>
    </location>
</feature>
<dbReference type="Proteomes" id="UP001180503">
    <property type="component" value="Unassembled WGS sequence"/>
</dbReference>
<dbReference type="SUPFAM" id="SSF52518">
    <property type="entry name" value="Thiamin diphosphate-binding fold (THDP-binding)"/>
    <property type="match status" value="1"/>
</dbReference>
<evidence type="ECO:0000256" key="1">
    <source>
        <dbReference type="ARBA" id="ARBA00023002"/>
    </source>
</evidence>